<name>A0AAE6JQR2_HAEPH</name>
<protein>
    <recommendedName>
        <fullName evidence="4">Periplasmic protein</fullName>
    </recommendedName>
</protein>
<evidence type="ECO:0008006" key="4">
    <source>
        <dbReference type="Google" id="ProtNLM"/>
    </source>
</evidence>
<evidence type="ECO:0000256" key="1">
    <source>
        <dbReference type="SAM" id="SignalP"/>
    </source>
</evidence>
<feature type="signal peptide" evidence="1">
    <location>
        <begin position="1"/>
        <end position="19"/>
    </location>
</feature>
<proteinExistence type="predicted"/>
<gene>
    <name evidence="2" type="ORF">E5Q53_03615</name>
</gene>
<dbReference type="GeneID" id="78224181"/>
<dbReference type="Proteomes" id="UP000323974">
    <property type="component" value="Chromosome"/>
</dbReference>
<organism evidence="2 3">
    <name type="scientific">Haemophilus parahaemolyticus</name>
    <dbReference type="NCBI Taxonomy" id="735"/>
    <lineage>
        <taxon>Bacteria</taxon>
        <taxon>Pseudomonadati</taxon>
        <taxon>Pseudomonadota</taxon>
        <taxon>Gammaproteobacteria</taxon>
        <taxon>Pasteurellales</taxon>
        <taxon>Pasteurellaceae</taxon>
        <taxon>Haemophilus</taxon>
    </lineage>
</organism>
<feature type="chain" id="PRO_5042241901" description="Periplasmic protein" evidence="1">
    <location>
        <begin position="20"/>
        <end position="339"/>
    </location>
</feature>
<reference evidence="2 3" key="1">
    <citation type="submission" date="2019-04" db="EMBL/GenBank/DDBJ databases">
        <title>Complete Genome and Methylome Analysis of Haemophilus haemolyticus NEB129.</title>
        <authorList>
            <person name="Fomenkov A."/>
            <person name="Roberts R.J."/>
            <person name="Anton B.P."/>
            <person name="Vincze T."/>
        </authorList>
    </citation>
    <scope>NUCLEOTIDE SEQUENCE [LARGE SCALE GENOMIC DNA]</scope>
    <source>
        <strain evidence="2 3">NEB129</strain>
    </source>
</reference>
<dbReference type="KEGG" id="hpaa:E5Q53_03615"/>
<dbReference type="Gene3D" id="3.30.1660.40">
    <property type="entry name" value="FlgT, N-terminal domain"/>
    <property type="match status" value="1"/>
</dbReference>
<keyword evidence="1" id="KW-0732">Signal</keyword>
<accession>A0AAE6JQR2</accession>
<evidence type="ECO:0000313" key="2">
    <source>
        <dbReference type="EMBL" id="QEN10612.1"/>
    </source>
</evidence>
<evidence type="ECO:0000313" key="3">
    <source>
        <dbReference type="Proteomes" id="UP000323974"/>
    </source>
</evidence>
<dbReference type="EMBL" id="CP038817">
    <property type="protein sequence ID" value="QEN10612.1"/>
    <property type="molecule type" value="Genomic_DNA"/>
</dbReference>
<sequence>MKSKLFYLLALSLPIGLVAKPFEATGKGETFEEARHNAVANAIKFSVGEYVESEELLKNNDLKQRITLYSNAYIKRSKVLSQKKEENQYTVNVEVDLDKQEVVGVLKTIKSSTSTMNKALSTKIDNQIDAYQYNEKMLEVLGDVIEEVLITPILSGKTNLTVEPEELDFIKITEDGNLLFKYPVKFSINRNYNKAIQAILKELQGKGEPVQVSSYRLSSIEKEVDLSPININKKKLNILSQKLEAIQNIENPITLSLLDSNGKEIRKLSYSTSGELGDKNFIIEDNQQNYLELFKRSLYPSAKNNHIRYYTGTVKLDLLFIFSQDEYKYFKENGKIVIR</sequence>
<dbReference type="RefSeq" id="WP_005705195.1">
    <property type="nucleotide sequence ID" value="NZ_CP038817.1"/>
</dbReference>
<dbReference type="AlphaFoldDB" id="A0AAE6JQR2"/>
<dbReference type="InterPro" id="IPR038180">
    <property type="entry name" value="FlgT_N_sf"/>
</dbReference>